<dbReference type="AlphaFoldDB" id="M6F9E9"/>
<gene>
    <name evidence="1" type="ORF">LEP1GSC008_1833</name>
</gene>
<sequence length="37" mass="4571">MCKYCTNELKFDVFQEKERNSLFTLFQDRIRNQSKIP</sequence>
<reference evidence="1 2" key="1">
    <citation type="submission" date="2013-01" db="EMBL/GenBank/DDBJ databases">
        <authorList>
            <person name="Harkins D.M."/>
            <person name="Durkin A.S."/>
            <person name="Brinkac L.M."/>
            <person name="Haft D.H."/>
            <person name="Selengut J.D."/>
            <person name="Sanka R."/>
            <person name="DePew J."/>
            <person name="Purushe J."/>
            <person name="Galloway R.L."/>
            <person name="Vinetz J.M."/>
            <person name="Sutton G.G."/>
            <person name="Nierman W.C."/>
            <person name="Fouts D.E."/>
        </authorList>
    </citation>
    <scope>NUCLEOTIDE SEQUENCE [LARGE SCALE GENOMIC DNA]</scope>
    <source>
        <strain evidence="1 2">Nikolaevo</strain>
    </source>
</reference>
<accession>M6F9E9</accession>
<evidence type="ECO:0000313" key="1">
    <source>
        <dbReference type="EMBL" id="EMK25393.1"/>
    </source>
</evidence>
<name>M6F9E9_9LEPT</name>
<proteinExistence type="predicted"/>
<evidence type="ECO:0000313" key="2">
    <source>
        <dbReference type="Proteomes" id="UP000011980"/>
    </source>
</evidence>
<dbReference type="EMBL" id="ANCE01000061">
    <property type="protein sequence ID" value="EMK25393.1"/>
    <property type="molecule type" value="Genomic_DNA"/>
</dbReference>
<dbReference type="Proteomes" id="UP000011980">
    <property type="component" value="Unassembled WGS sequence"/>
</dbReference>
<dbReference type="PATRIC" id="fig|1240687.3.peg.982"/>
<organism evidence="1 2">
    <name type="scientific">Leptospira kirschneri serovar Bulgarica str. Nikolaevo</name>
    <dbReference type="NCBI Taxonomy" id="1240687"/>
    <lineage>
        <taxon>Bacteria</taxon>
        <taxon>Pseudomonadati</taxon>
        <taxon>Spirochaetota</taxon>
        <taxon>Spirochaetia</taxon>
        <taxon>Leptospirales</taxon>
        <taxon>Leptospiraceae</taxon>
        <taxon>Leptospira</taxon>
    </lineage>
</organism>
<comment type="caution">
    <text evidence="1">The sequence shown here is derived from an EMBL/GenBank/DDBJ whole genome shotgun (WGS) entry which is preliminary data.</text>
</comment>
<protein>
    <submittedName>
        <fullName evidence="1">Uncharacterized protein</fullName>
    </submittedName>
</protein>